<dbReference type="PANTHER" id="PTHR10622:SF10">
    <property type="entry name" value="HET DOMAIN-CONTAINING PROTEIN"/>
    <property type="match status" value="1"/>
</dbReference>
<evidence type="ECO:0000313" key="4">
    <source>
        <dbReference type="Proteomes" id="UP001498398"/>
    </source>
</evidence>
<organism evidence="3 4">
    <name type="scientific">Marasmiellus scandens</name>
    <dbReference type="NCBI Taxonomy" id="2682957"/>
    <lineage>
        <taxon>Eukaryota</taxon>
        <taxon>Fungi</taxon>
        <taxon>Dikarya</taxon>
        <taxon>Basidiomycota</taxon>
        <taxon>Agaricomycotina</taxon>
        <taxon>Agaricomycetes</taxon>
        <taxon>Agaricomycetidae</taxon>
        <taxon>Agaricales</taxon>
        <taxon>Marasmiineae</taxon>
        <taxon>Omphalotaceae</taxon>
        <taxon>Marasmiellus</taxon>
    </lineage>
</organism>
<evidence type="ECO:0000256" key="1">
    <source>
        <dbReference type="SAM" id="MobiDB-lite"/>
    </source>
</evidence>
<dbReference type="Proteomes" id="UP001498398">
    <property type="component" value="Unassembled WGS sequence"/>
</dbReference>
<reference evidence="3 4" key="1">
    <citation type="submission" date="2024-01" db="EMBL/GenBank/DDBJ databases">
        <title>A draft genome for the cacao thread blight pathogen Marasmiellus scandens.</title>
        <authorList>
            <person name="Baruah I.K."/>
            <person name="Leung J."/>
            <person name="Bukari Y."/>
            <person name="Amoako-Attah I."/>
            <person name="Meinhardt L.W."/>
            <person name="Bailey B.A."/>
            <person name="Cohen S.P."/>
        </authorList>
    </citation>
    <scope>NUCLEOTIDE SEQUENCE [LARGE SCALE GENOMIC DNA]</scope>
    <source>
        <strain evidence="3 4">GH-19</strain>
    </source>
</reference>
<dbReference type="PANTHER" id="PTHR10622">
    <property type="entry name" value="HET DOMAIN-CONTAINING PROTEIN"/>
    <property type="match status" value="1"/>
</dbReference>
<comment type="caution">
    <text evidence="3">The sequence shown here is derived from an EMBL/GenBank/DDBJ whole genome shotgun (WGS) entry which is preliminary data.</text>
</comment>
<proteinExistence type="predicted"/>
<dbReference type="InterPro" id="IPR010730">
    <property type="entry name" value="HET"/>
</dbReference>
<feature type="region of interest" description="Disordered" evidence="1">
    <location>
        <begin position="1"/>
        <end position="33"/>
    </location>
</feature>
<evidence type="ECO:0000313" key="3">
    <source>
        <dbReference type="EMBL" id="KAK7443547.1"/>
    </source>
</evidence>
<sequence length="324" mass="37643">MLALAPPPRTRPNRTPRPSEYEKGKRKAMKNPSSPALMAATDICPHRFIDTRTLGLVEFDEDSFIPPYAMFSHTWSKGNEVVYDEFIHPQAETFSKLGYHKIRDACRQARRDGIRYIWVDTCCVKQGNHEDVVANITSMYAYYQNAEVCYVYLVDAKDTSRRDMFGERGAYYWWGGSLWFRRGWTLQELLAPQTVVFFNKRWRQIGNKHELRGDIHQRTTIPITVLSGEQSIQDVDVFTRISWAMDRETTRGQDQAYCLQGLLGITVVPSYVISRYASFDLLSQVLSDAYPELEKRLGIRHNLFSDLNGGRLYLLLSERCRRRT</sequence>
<accession>A0ABR1IXC9</accession>
<keyword evidence="4" id="KW-1185">Reference proteome</keyword>
<protein>
    <recommendedName>
        <fullName evidence="2">Heterokaryon incompatibility domain-containing protein</fullName>
    </recommendedName>
</protein>
<dbReference type="Pfam" id="PF06985">
    <property type="entry name" value="HET"/>
    <property type="match status" value="1"/>
</dbReference>
<feature type="domain" description="Heterokaryon incompatibility" evidence="2">
    <location>
        <begin position="68"/>
        <end position="160"/>
    </location>
</feature>
<evidence type="ECO:0000259" key="2">
    <source>
        <dbReference type="Pfam" id="PF06985"/>
    </source>
</evidence>
<dbReference type="EMBL" id="JBANRG010000054">
    <property type="protein sequence ID" value="KAK7443547.1"/>
    <property type="molecule type" value="Genomic_DNA"/>
</dbReference>
<name>A0ABR1IXC9_9AGAR</name>
<gene>
    <name evidence="3" type="ORF">VKT23_015720</name>
</gene>
<feature type="compositionally biased region" description="Pro residues" evidence="1">
    <location>
        <begin position="1"/>
        <end position="10"/>
    </location>
</feature>